<evidence type="ECO:0000313" key="2">
    <source>
        <dbReference type="EMBL" id="GAA3900907.1"/>
    </source>
</evidence>
<reference evidence="3" key="1">
    <citation type="journal article" date="2019" name="Int. J. Syst. Evol. Microbiol.">
        <title>The Global Catalogue of Microorganisms (GCM) 10K type strain sequencing project: providing services to taxonomists for standard genome sequencing and annotation.</title>
        <authorList>
            <consortium name="The Broad Institute Genomics Platform"/>
            <consortium name="The Broad Institute Genome Sequencing Center for Infectious Disease"/>
            <person name="Wu L."/>
            <person name="Ma J."/>
        </authorList>
    </citation>
    <scope>NUCLEOTIDE SEQUENCE [LARGE SCALE GENOMIC DNA]</scope>
    <source>
        <strain evidence="3">JCM 16578</strain>
    </source>
</reference>
<keyword evidence="3" id="KW-1185">Reference proteome</keyword>
<gene>
    <name evidence="2" type="ORF">GCM10022207_82110</name>
</gene>
<dbReference type="EMBL" id="BAAAZA010000046">
    <property type="protein sequence ID" value="GAA3900907.1"/>
    <property type="molecule type" value="Genomic_DNA"/>
</dbReference>
<accession>A0ABP7LIA5</accession>
<protein>
    <submittedName>
        <fullName evidence="2">Uncharacterized protein</fullName>
    </submittedName>
</protein>
<evidence type="ECO:0000256" key="1">
    <source>
        <dbReference type="SAM" id="MobiDB-lite"/>
    </source>
</evidence>
<evidence type="ECO:0000313" key="3">
    <source>
        <dbReference type="Proteomes" id="UP001501563"/>
    </source>
</evidence>
<sequence length="56" mass="5849">MGSQHRPPLCCPTKVIGFTNVAQTCPNEGGTAGNHGDETSSDPKKDQPPTNSQVRG</sequence>
<dbReference type="Proteomes" id="UP001501563">
    <property type="component" value="Unassembled WGS sequence"/>
</dbReference>
<organism evidence="2 3">
    <name type="scientific">Streptomyces lannensis</name>
    <dbReference type="NCBI Taxonomy" id="766498"/>
    <lineage>
        <taxon>Bacteria</taxon>
        <taxon>Bacillati</taxon>
        <taxon>Actinomycetota</taxon>
        <taxon>Actinomycetes</taxon>
        <taxon>Kitasatosporales</taxon>
        <taxon>Streptomycetaceae</taxon>
        <taxon>Streptomyces</taxon>
    </lineage>
</organism>
<comment type="caution">
    <text evidence="2">The sequence shown here is derived from an EMBL/GenBank/DDBJ whole genome shotgun (WGS) entry which is preliminary data.</text>
</comment>
<proteinExistence type="predicted"/>
<feature type="region of interest" description="Disordered" evidence="1">
    <location>
        <begin position="25"/>
        <end position="56"/>
    </location>
</feature>
<feature type="compositionally biased region" description="Basic and acidic residues" evidence="1">
    <location>
        <begin position="35"/>
        <end position="47"/>
    </location>
</feature>
<name>A0ABP7LIA5_9ACTN</name>